<evidence type="ECO:0000256" key="1">
    <source>
        <dbReference type="SAM" id="MobiDB-lite"/>
    </source>
</evidence>
<dbReference type="EMBL" id="BEXB01000042">
    <property type="protein sequence ID" value="GAY78216.1"/>
    <property type="molecule type" value="Genomic_DNA"/>
</dbReference>
<evidence type="ECO:0000313" key="2">
    <source>
        <dbReference type="EMBL" id="GAY78216.1"/>
    </source>
</evidence>
<accession>A0A4Y1ZGB9</accession>
<name>A0A4Y1ZGB9_9BACL</name>
<gene>
    <name evidence="2" type="ORF">NBRC111894_3770</name>
</gene>
<dbReference type="Proteomes" id="UP000319716">
    <property type="component" value="Unassembled WGS sequence"/>
</dbReference>
<sequence>MVKNQSGGALAPAASEQSERCAASEQMKCRSRAYLTSNDSYNRFPKLEKKSVLIINVSAIIMNL</sequence>
<proteinExistence type="predicted"/>
<dbReference type="AlphaFoldDB" id="A0A4Y1ZGB9"/>
<protein>
    <submittedName>
        <fullName evidence="2">Uncharacterized protein</fullName>
    </submittedName>
</protein>
<organism evidence="2 3">
    <name type="scientific">Sporolactobacillus inulinus</name>
    <dbReference type="NCBI Taxonomy" id="2078"/>
    <lineage>
        <taxon>Bacteria</taxon>
        <taxon>Bacillati</taxon>
        <taxon>Bacillota</taxon>
        <taxon>Bacilli</taxon>
        <taxon>Bacillales</taxon>
        <taxon>Sporolactobacillaceae</taxon>
        <taxon>Sporolactobacillus</taxon>
    </lineage>
</organism>
<reference evidence="2 3" key="1">
    <citation type="submission" date="2017-11" db="EMBL/GenBank/DDBJ databases">
        <title>Draft Genome Sequence of Sporolactobacillus inulinus NBRC 111894 Isolated from Koso, a Japanese Sugar-Vegetable Fermented Beverage.</title>
        <authorList>
            <person name="Chiou T.Y."/>
            <person name="Oshima K."/>
            <person name="Suda W."/>
            <person name="Hattori M."/>
            <person name="Takahashi T."/>
        </authorList>
    </citation>
    <scope>NUCLEOTIDE SEQUENCE [LARGE SCALE GENOMIC DNA]</scope>
    <source>
        <strain evidence="2 3">NBRC111894</strain>
    </source>
</reference>
<comment type="caution">
    <text evidence="2">The sequence shown here is derived from an EMBL/GenBank/DDBJ whole genome shotgun (WGS) entry which is preliminary data.</text>
</comment>
<evidence type="ECO:0000313" key="3">
    <source>
        <dbReference type="Proteomes" id="UP000319716"/>
    </source>
</evidence>
<feature type="region of interest" description="Disordered" evidence="1">
    <location>
        <begin position="1"/>
        <end position="22"/>
    </location>
</feature>